<name>A0A5M9WND2_PAEAM</name>
<dbReference type="InterPro" id="IPR013249">
    <property type="entry name" value="RNA_pol_sigma70_r4_t2"/>
</dbReference>
<evidence type="ECO:0000256" key="5">
    <source>
        <dbReference type="ARBA" id="ARBA00023163"/>
    </source>
</evidence>
<dbReference type="Pfam" id="PF08281">
    <property type="entry name" value="Sigma70_r4_2"/>
    <property type="match status" value="1"/>
</dbReference>
<feature type="domain" description="RNA polymerase sigma factor 70 region 4 type 2" evidence="7">
    <location>
        <begin position="126"/>
        <end position="174"/>
    </location>
</feature>
<keyword evidence="4" id="KW-0238">DNA-binding</keyword>
<accession>A0A5M9WND2</accession>
<evidence type="ECO:0000256" key="1">
    <source>
        <dbReference type="ARBA" id="ARBA00010641"/>
    </source>
</evidence>
<gene>
    <name evidence="8" type="ORF">EC604_04470</name>
</gene>
<dbReference type="InterPro" id="IPR014284">
    <property type="entry name" value="RNA_pol_sigma-70_dom"/>
</dbReference>
<dbReference type="EMBL" id="RIAS01000002">
    <property type="protein sequence ID" value="KAA8783097.1"/>
    <property type="molecule type" value="Genomic_DNA"/>
</dbReference>
<proteinExistence type="inferred from homology"/>
<dbReference type="PANTHER" id="PTHR43133">
    <property type="entry name" value="RNA POLYMERASE ECF-TYPE SIGMA FACTO"/>
    <property type="match status" value="1"/>
</dbReference>
<evidence type="ECO:0000259" key="6">
    <source>
        <dbReference type="Pfam" id="PF04542"/>
    </source>
</evidence>
<evidence type="ECO:0000256" key="4">
    <source>
        <dbReference type="ARBA" id="ARBA00023125"/>
    </source>
</evidence>
<feature type="domain" description="RNA polymerase sigma-70 region 2" evidence="6">
    <location>
        <begin position="32"/>
        <end position="95"/>
    </location>
</feature>
<dbReference type="InterPro" id="IPR039425">
    <property type="entry name" value="RNA_pol_sigma-70-like"/>
</dbReference>
<dbReference type="Proteomes" id="UP000323664">
    <property type="component" value="Unassembled WGS sequence"/>
</dbReference>
<dbReference type="SUPFAM" id="SSF88659">
    <property type="entry name" value="Sigma3 and sigma4 domains of RNA polymerase sigma factors"/>
    <property type="match status" value="1"/>
</dbReference>
<comment type="caution">
    <text evidence="8">The sequence shown here is derived from an EMBL/GenBank/DDBJ whole genome shotgun (WGS) entry which is preliminary data.</text>
</comment>
<organism evidence="8 9">
    <name type="scientific">Paenibacillus amylolyticus</name>
    <dbReference type="NCBI Taxonomy" id="1451"/>
    <lineage>
        <taxon>Bacteria</taxon>
        <taxon>Bacillati</taxon>
        <taxon>Bacillota</taxon>
        <taxon>Bacilli</taxon>
        <taxon>Bacillales</taxon>
        <taxon>Paenibacillaceae</taxon>
        <taxon>Paenibacillus</taxon>
    </lineage>
</organism>
<dbReference type="InterPro" id="IPR013324">
    <property type="entry name" value="RNA_pol_sigma_r3/r4-like"/>
</dbReference>
<evidence type="ECO:0000259" key="7">
    <source>
        <dbReference type="Pfam" id="PF08281"/>
    </source>
</evidence>
<evidence type="ECO:0000256" key="3">
    <source>
        <dbReference type="ARBA" id="ARBA00023082"/>
    </source>
</evidence>
<dbReference type="AlphaFoldDB" id="A0A5M9WND2"/>
<reference evidence="8 9" key="1">
    <citation type="journal article" date="2019" name="J. Ind. Microbiol. Biotechnol.">
        <title>Paenibacillus amylolyticus 27C64 has a diverse set of carbohydrate-active enzymes and complete pectin deconstruction system.</title>
        <authorList>
            <person name="Keggi C."/>
            <person name="Doran-Peterson J."/>
        </authorList>
    </citation>
    <scope>NUCLEOTIDE SEQUENCE [LARGE SCALE GENOMIC DNA]</scope>
    <source>
        <strain evidence="8 9">27C64</strain>
    </source>
</reference>
<evidence type="ECO:0000313" key="9">
    <source>
        <dbReference type="Proteomes" id="UP000323664"/>
    </source>
</evidence>
<dbReference type="InterPro" id="IPR036388">
    <property type="entry name" value="WH-like_DNA-bd_sf"/>
</dbReference>
<protein>
    <submittedName>
        <fullName evidence="8">Sigma-70 family RNA polymerase sigma factor</fullName>
    </submittedName>
</protein>
<comment type="similarity">
    <text evidence="1">Belongs to the sigma-70 factor family. ECF subfamily.</text>
</comment>
<keyword evidence="2" id="KW-0805">Transcription regulation</keyword>
<dbReference type="Gene3D" id="1.10.10.10">
    <property type="entry name" value="Winged helix-like DNA-binding domain superfamily/Winged helix DNA-binding domain"/>
    <property type="match status" value="1"/>
</dbReference>
<dbReference type="OrthoDB" id="2732687at2"/>
<evidence type="ECO:0000256" key="2">
    <source>
        <dbReference type="ARBA" id="ARBA00023015"/>
    </source>
</evidence>
<dbReference type="GO" id="GO:0016987">
    <property type="term" value="F:sigma factor activity"/>
    <property type="evidence" value="ECO:0007669"/>
    <property type="project" value="UniProtKB-KW"/>
</dbReference>
<sequence>MLGGNYLEEPIQQIITDVLQGNKEKYAQIVIRCEKFIFNYCYHMLGDYGEAEDCSQEVFLKAYRGLHTYQPDRPFEAWLYRIAYNHSIDVLRKRKVTRLLPFLYKNDRDNNHVDQAIDHKYYNPDVLHALAVLSAEERSLLILRCVEDKSYQDISLILNQNAAYLRKKFQRAAEKFRKNYVRYEEEMPIESQRSRSRSKNTISKS</sequence>
<evidence type="ECO:0000313" key="8">
    <source>
        <dbReference type="EMBL" id="KAA8783097.1"/>
    </source>
</evidence>
<dbReference type="InterPro" id="IPR007627">
    <property type="entry name" value="RNA_pol_sigma70_r2"/>
</dbReference>
<dbReference type="Pfam" id="PF04542">
    <property type="entry name" value="Sigma70_r2"/>
    <property type="match status" value="1"/>
</dbReference>
<keyword evidence="3" id="KW-0731">Sigma factor</keyword>
<dbReference type="InterPro" id="IPR013325">
    <property type="entry name" value="RNA_pol_sigma_r2"/>
</dbReference>
<keyword evidence="5" id="KW-0804">Transcription</keyword>
<dbReference type="GO" id="GO:0003677">
    <property type="term" value="F:DNA binding"/>
    <property type="evidence" value="ECO:0007669"/>
    <property type="project" value="UniProtKB-KW"/>
</dbReference>
<dbReference type="Gene3D" id="1.10.1740.10">
    <property type="match status" value="1"/>
</dbReference>
<dbReference type="PANTHER" id="PTHR43133:SF8">
    <property type="entry name" value="RNA POLYMERASE SIGMA FACTOR HI_1459-RELATED"/>
    <property type="match status" value="1"/>
</dbReference>
<dbReference type="NCBIfam" id="TIGR02937">
    <property type="entry name" value="sigma70-ECF"/>
    <property type="match status" value="1"/>
</dbReference>
<dbReference type="GO" id="GO:0006352">
    <property type="term" value="P:DNA-templated transcription initiation"/>
    <property type="evidence" value="ECO:0007669"/>
    <property type="project" value="InterPro"/>
</dbReference>
<dbReference type="SUPFAM" id="SSF88946">
    <property type="entry name" value="Sigma2 domain of RNA polymerase sigma factors"/>
    <property type="match status" value="1"/>
</dbReference>